<dbReference type="InterPro" id="IPR013780">
    <property type="entry name" value="Glyco_hydro_b"/>
</dbReference>
<name>A0ABR7FYX0_9FIRM</name>
<keyword evidence="3" id="KW-1185">Reference proteome</keyword>
<evidence type="ECO:0000313" key="3">
    <source>
        <dbReference type="Proteomes" id="UP000628463"/>
    </source>
</evidence>
<dbReference type="Proteomes" id="UP000628463">
    <property type="component" value="Unassembled WGS sequence"/>
</dbReference>
<evidence type="ECO:0000313" key="2">
    <source>
        <dbReference type="EMBL" id="MBC5679998.1"/>
    </source>
</evidence>
<dbReference type="InterPro" id="IPR006047">
    <property type="entry name" value="GH13_cat_dom"/>
</dbReference>
<dbReference type="Gene3D" id="2.60.40.1180">
    <property type="entry name" value="Golgi alpha-mannosidase II"/>
    <property type="match status" value="1"/>
</dbReference>
<comment type="caution">
    <text evidence="2">The sequence shown here is derived from an EMBL/GenBank/DDBJ whole genome shotgun (WGS) entry which is preliminary data.</text>
</comment>
<dbReference type="SUPFAM" id="SSF51011">
    <property type="entry name" value="Glycosyl hydrolase domain"/>
    <property type="match status" value="1"/>
</dbReference>
<dbReference type="EMBL" id="JACOPD010000002">
    <property type="protein sequence ID" value="MBC5679998.1"/>
    <property type="molecule type" value="Genomic_DNA"/>
</dbReference>
<proteinExistence type="predicted"/>
<dbReference type="SMART" id="SM00642">
    <property type="entry name" value="Aamy"/>
    <property type="match status" value="1"/>
</dbReference>
<dbReference type="Gene3D" id="3.20.20.80">
    <property type="entry name" value="Glycosidases"/>
    <property type="match status" value="2"/>
</dbReference>
<sequence length="624" mass="71937">MINIKKGNPAQRGAQKTGSMSYNFAFAGVSDNITLLIFDGRKNLKCRVELDETYKTGDVFSCNISGENLDKAMYCYESDGKMIPDLYAKTVTCCSEFNKIQDNARYLSRIVLDEFDWEGDMPLQTPYEDSIFYKIHVRGYTKSRTSMVKHKGTFDGIIQKADYLKELGITAVELMPAYEYDEAGRFPDYDENEKPSGMYKMAEQGRPLNYWGYCNALHFAPKASFTSCASYKNDYTYEFKNMVKQLHKKGIEVIMEMYFSDETPELITDCIRYWVMEYHIDGVHLYGPPCALNVCATDPVLSYTKIITVFWDGKRGHVRHMADYNDGYLGIIRRFLKGDDNQLEDFINTQRNNPQNAAVINYITNHNGFTLNDCVSYDRKHNEANHENNRDGESFNYSWNCGFEGRTKKKKVLALREKQMKNALMMLMFSAGTPLIFGGDEFLNSQLGNNNPYCLDNEISWVNWNDNEVSKRMTEFVKKLISFRKKYNILHMKDKLLASDSLSCGYPDISYHGSGAWYQVTENYNRHIGIMYCTKYSDCKTNAGKDDEFELIYIAYNMHWEAHELALPKISESSSWNVKICSADDESVSVTDNRTLHIAPRTSAVLTATIKNIKNIKRGHREYK</sequence>
<gene>
    <name evidence="2" type="ORF">H8S01_03345</name>
</gene>
<organism evidence="2 3">
    <name type="scientific">Lachnospira hominis</name>
    <name type="common">ex Liu et al. 2021</name>
    <dbReference type="NCBI Taxonomy" id="2763051"/>
    <lineage>
        <taxon>Bacteria</taxon>
        <taxon>Bacillati</taxon>
        <taxon>Bacillota</taxon>
        <taxon>Clostridia</taxon>
        <taxon>Lachnospirales</taxon>
        <taxon>Lachnospiraceae</taxon>
        <taxon>Lachnospira</taxon>
    </lineage>
</organism>
<dbReference type="SUPFAM" id="SSF51445">
    <property type="entry name" value="(Trans)glycosidases"/>
    <property type="match status" value="1"/>
</dbReference>
<feature type="domain" description="Glycosyl hydrolase family 13 catalytic" evidence="1">
    <location>
        <begin position="134"/>
        <end position="484"/>
    </location>
</feature>
<dbReference type="PANTHER" id="PTHR43002">
    <property type="entry name" value="GLYCOGEN DEBRANCHING ENZYME"/>
    <property type="match status" value="1"/>
</dbReference>
<dbReference type="RefSeq" id="WP_186836175.1">
    <property type="nucleotide sequence ID" value="NZ_JACOPD010000002.1"/>
</dbReference>
<accession>A0ABR7FYX0</accession>
<protein>
    <submittedName>
        <fullName evidence="2">Alpha-amylase</fullName>
    </submittedName>
</protein>
<reference evidence="2 3" key="1">
    <citation type="submission" date="2020-08" db="EMBL/GenBank/DDBJ databases">
        <title>Genome public.</title>
        <authorList>
            <person name="Liu C."/>
            <person name="Sun Q."/>
        </authorList>
    </citation>
    <scope>NUCLEOTIDE SEQUENCE [LARGE SCALE GENOMIC DNA]</scope>
    <source>
        <strain evidence="2 3">NSJ-43</strain>
    </source>
</reference>
<evidence type="ECO:0000259" key="1">
    <source>
        <dbReference type="SMART" id="SM00642"/>
    </source>
</evidence>
<dbReference type="InterPro" id="IPR017853">
    <property type="entry name" value="GH"/>
</dbReference>